<evidence type="ECO:0000313" key="1">
    <source>
        <dbReference type="EMBL" id="KRY06973.1"/>
    </source>
</evidence>
<dbReference type="AlphaFoldDB" id="A0A0V0Z3R0"/>
<evidence type="ECO:0000313" key="3">
    <source>
        <dbReference type="Proteomes" id="UP000054783"/>
    </source>
</evidence>
<dbReference type="EMBL" id="JYDQ01000597">
    <property type="protein sequence ID" value="KRY06973.1"/>
    <property type="molecule type" value="Genomic_DNA"/>
</dbReference>
<gene>
    <name evidence="2" type="ORF">T12_4518</name>
    <name evidence="1" type="ORF">T12_5864</name>
</gene>
<protein>
    <recommendedName>
        <fullName evidence="4">Integrase zinc-binding domain-containing protein</fullName>
    </recommendedName>
</protein>
<evidence type="ECO:0008006" key="4">
    <source>
        <dbReference type="Google" id="ProtNLM"/>
    </source>
</evidence>
<dbReference type="EMBL" id="JYDQ01000576">
    <property type="protein sequence ID" value="KRY07032.1"/>
    <property type="molecule type" value="Genomic_DNA"/>
</dbReference>
<dbReference type="Proteomes" id="UP000054783">
    <property type="component" value="Unassembled WGS sequence"/>
</dbReference>
<comment type="caution">
    <text evidence="2">The sequence shown here is derived from an EMBL/GenBank/DDBJ whole genome shotgun (WGS) entry which is preliminary data.</text>
</comment>
<keyword evidence="3" id="KW-1185">Reference proteome</keyword>
<name>A0A0V0Z3R0_9BILA</name>
<reference evidence="2 3" key="1">
    <citation type="submission" date="2015-01" db="EMBL/GenBank/DDBJ databases">
        <title>Evolution of Trichinella species and genotypes.</title>
        <authorList>
            <person name="Korhonen P.K."/>
            <person name="Edoardo P."/>
            <person name="Giuseppe L.R."/>
            <person name="Gasser R.B."/>
        </authorList>
    </citation>
    <scope>NUCLEOTIDE SEQUENCE [LARGE SCALE GENOMIC DNA]</scope>
    <source>
        <strain evidence="2">ISS2496</strain>
    </source>
</reference>
<evidence type="ECO:0000313" key="2">
    <source>
        <dbReference type="EMBL" id="KRY07032.1"/>
    </source>
</evidence>
<organism evidence="2 3">
    <name type="scientific">Trichinella patagoniensis</name>
    <dbReference type="NCBI Taxonomy" id="990121"/>
    <lineage>
        <taxon>Eukaryota</taxon>
        <taxon>Metazoa</taxon>
        <taxon>Ecdysozoa</taxon>
        <taxon>Nematoda</taxon>
        <taxon>Enoplea</taxon>
        <taxon>Dorylaimia</taxon>
        <taxon>Trichinellida</taxon>
        <taxon>Trichinellidae</taxon>
        <taxon>Trichinella</taxon>
    </lineage>
</organism>
<proteinExistence type="predicted"/>
<sequence length="109" mass="12982">MYSHWAKRYPKLPKHRRDLQIPVPFRTTKAGEDFSFWQCAPKHILIFSTADKIRLLAAMKTLAHTRLYHNGIGNRLPSMPLWRVSWCQQSTVDVRVKILEHTDLYFKLY</sequence>
<accession>A0A0V0Z3R0</accession>